<keyword evidence="2" id="KW-1185">Reference proteome</keyword>
<gene>
    <name evidence="1" type="ORF">AB986_03900</name>
</gene>
<dbReference type="EMBL" id="LELK01000001">
    <property type="protein sequence ID" value="KMM38450.1"/>
    <property type="molecule type" value="Genomic_DNA"/>
</dbReference>
<dbReference type="AlphaFoldDB" id="A0A0J6CZA3"/>
<organism evidence="1 2">
    <name type="scientific">Guptibacillus hwajinpoensis</name>
    <dbReference type="NCBI Taxonomy" id="208199"/>
    <lineage>
        <taxon>Bacteria</taxon>
        <taxon>Bacillati</taxon>
        <taxon>Bacillota</taxon>
        <taxon>Bacilli</taxon>
        <taxon>Bacillales</taxon>
        <taxon>Guptibacillaceae</taxon>
        <taxon>Guptibacillus</taxon>
    </lineage>
</organism>
<sequence length="68" mass="7992">MINVKIAMMPKIIKNIIENPMMNNPFLDSLLNIPAPTLQYRLFQTDVSNSIFYFIIKEAYLIQDMLRV</sequence>
<accession>A0A0J6CZA3</accession>
<proteinExistence type="predicted"/>
<evidence type="ECO:0000313" key="2">
    <source>
        <dbReference type="Proteomes" id="UP000035996"/>
    </source>
</evidence>
<reference evidence="1" key="1">
    <citation type="submission" date="2015-06" db="EMBL/GenBank/DDBJ databases">
        <authorList>
            <person name="Liu B."/>
            <person name="Wang J."/>
            <person name="Zhu Y."/>
            <person name="Liu G."/>
            <person name="Chen Q."/>
            <person name="Zheng C."/>
            <person name="Che J."/>
            <person name="Ge C."/>
            <person name="Shi H."/>
            <person name="Pan Z."/>
            <person name="Liu X."/>
        </authorList>
    </citation>
    <scope>NUCLEOTIDE SEQUENCE [LARGE SCALE GENOMIC DNA]</scope>
    <source>
        <strain evidence="1">DSM 16346</strain>
    </source>
</reference>
<protein>
    <submittedName>
        <fullName evidence="1">Uncharacterized protein</fullName>
    </submittedName>
</protein>
<name>A0A0J6CZA3_9BACL</name>
<evidence type="ECO:0000313" key="1">
    <source>
        <dbReference type="EMBL" id="KMM38450.1"/>
    </source>
</evidence>
<dbReference type="Proteomes" id="UP000035996">
    <property type="component" value="Unassembled WGS sequence"/>
</dbReference>
<comment type="caution">
    <text evidence="1">The sequence shown here is derived from an EMBL/GenBank/DDBJ whole genome shotgun (WGS) entry which is preliminary data.</text>
</comment>